<name>A0AAW5R0G3_9HYPH</name>
<comment type="similarity">
    <text evidence="8 9">Belongs to the TRAP transporter small permease family.</text>
</comment>
<keyword evidence="4 9" id="KW-0997">Cell inner membrane</keyword>
<evidence type="ECO:0000256" key="1">
    <source>
        <dbReference type="ARBA" id="ARBA00004429"/>
    </source>
</evidence>
<reference evidence="11 12" key="1">
    <citation type="submission" date="2022-04" db="EMBL/GenBank/DDBJ databases">
        <authorList>
            <person name="Ye Y.-Q."/>
            <person name="Du Z.-J."/>
        </authorList>
    </citation>
    <scope>NUCLEOTIDE SEQUENCE [LARGE SCALE GENOMIC DNA]</scope>
    <source>
        <strain evidence="11 12">A6E488</strain>
    </source>
</reference>
<evidence type="ECO:0000256" key="3">
    <source>
        <dbReference type="ARBA" id="ARBA00022475"/>
    </source>
</evidence>
<evidence type="ECO:0000313" key="12">
    <source>
        <dbReference type="Proteomes" id="UP001320898"/>
    </source>
</evidence>
<keyword evidence="5 9" id="KW-0812">Transmembrane</keyword>
<keyword evidence="6 9" id="KW-1133">Transmembrane helix</keyword>
<organism evidence="11 12">
    <name type="scientific">Microbaculum marinisediminis</name>
    <dbReference type="NCBI Taxonomy" id="2931392"/>
    <lineage>
        <taxon>Bacteria</taxon>
        <taxon>Pseudomonadati</taxon>
        <taxon>Pseudomonadota</taxon>
        <taxon>Alphaproteobacteria</taxon>
        <taxon>Hyphomicrobiales</taxon>
        <taxon>Tepidamorphaceae</taxon>
        <taxon>Microbaculum</taxon>
    </lineage>
</organism>
<comment type="subunit">
    <text evidence="9">The complex comprises the extracytoplasmic solute receptor protein and the two transmembrane proteins.</text>
</comment>
<feature type="transmembrane region" description="Helical" evidence="9">
    <location>
        <begin position="21"/>
        <end position="42"/>
    </location>
</feature>
<dbReference type="InterPro" id="IPR007387">
    <property type="entry name" value="TRAP_DctQ"/>
</dbReference>
<comment type="function">
    <text evidence="9">Part of the tripartite ATP-independent periplasmic (TRAP) transport system.</text>
</comment>
<dbReference type="EMBL" id="JALIDZ010000008">
    <property type="protein sequence ID" value="MCT8973761.1"/>
    <property type="molecule type" value="Genomic_DNA"/>
</dbReference>
<keyword evidence="3" id="KW-1003">Cell membrane</keyword>
<evidence type="ECO:0000256" key="2">
    <source>
        <dbReference type="ARBA" id="ARBA00022448"/>
    </source>
</evidence>
<comment type="caution">
    <text evidence="11">The sequence shown here is derived from an EMBL/GenBank/DDBJ whole genome shotgun (WGS) entry which is preliminary data.</text>
</comment>
<protein>
    <recommendedName>
        <fullName evidence="9">TRAP transporter small permease protein</fullName>
    </recommendedName>
</protein>
<accession>A0AAW5R0G3</accession>
<evidence type="ECO:0000256" key="5">
    <source>
        <dbReference type="ARBA" id="ARBA00022692"/>
    </source>
</evidence>
<feature type="transmembrane region" description="Helical" evidence="9">
    <location>
        <begin position="138"/>
        <end position="160"/>
    </location>
</feature>
<keyword evidence="12" id="KW-1185">Reference proteome</keyword>
<proteinExistence type="inferred from homology"/>
<evidence type="ECO:0000259" key="10">
    <source>
        <dbReference type="Pfam" id="PF04290"/>
    </source>
</evidence>
<keyword evidence="2 9" id="KW-0813">Transport</keyword>
<dbReference type="InterPro" id="IPR055348">
    <property type="entry name" value="DctQ"/>
</dbReference>
<dbReference type="GO" id="GO:0022857">
    <property type="term" value="F:transmembrane transporter activity"/>
    <property type="evidence" value="ECO:0007669"/>
    <property type="project" value="UniProtKB-UniRule"/>
</dbReference>
<dbReference type="Proteomes" id="UP001320898">
    <property type="component" value="Unassembled WGS sequence"/>
</dbReference>
<evidence type="ECO:0000256" key="4">
    <source>
        <dbReference type="ARBA" id="ARBA00022519"/>
    </source>
</evidence>
<comment type="subcellular location">
    <subcellularLocation>
        <location evidence="1 9">Cell inner membrane</location>
        <topology evidence="1 9">Multi-pass membrane protein</topology>
    </subcellularLocation>
</comment>
<evidence type="ECO:0000313" key="11">
    <source>
        <dbReference type="EMBL" id="MCT8973761.1"/>
    </source>
</evidence>
<dbReference type="AlphaFoldDB" id="A0AAW5R0G3"/>
<dbReference type="RefSeq" id="WP_261617341.1">
    <property type="nucleotide sequence ID" value="NZ_JALIDZ010000008.1"/>
</dbReference>
<evidence type="ECO:0000256" key="6">
    <source>
        <dbReference type="ARBA" id="ARBA00022989"/>
    </source>
</evidence>
<evidence type="ECO:0000256" key="9">
    <source>
        <dbReference type="RuleBase" id="RU369079"/>
    </source>
</evidence>
<dbReference type="PANTHER" id="PTHR35011">
    <property type="entry name" value="2,3-DIKETO-L-GULONATE TRAP TRANSPORTER SMALL PERMEASE PROTEIN YIAM"/>
    <property type="match status" value="1"/>
</dbReference>
<feature type="domain" description="Tripartite ATP-independent periplasmic transporters DctQ component" evidence="10">
    <location>
        <begin position="30"/>
        <end position="164"/>
    </location>
</feature>
<feature type="transmembrane region" description="Helical" evidence="9">
    <location>
        <begin position="92"/>
        <end position="118"/>
    </location>
</feature>
<dbReference type="GO" id="GO:0005886">
    <property type="term" value="C:plasma membrane"/>
    <property type="evidence" value="ECO:0007669"/>
    <property type="project" value="UniProtKB-SubCell"/>
</dbReference>
<gene>
    <name evidence="11" type="ORF">MUB46_17995</name>
</gene>
<dbReference type="PANTHER" id="PTHR35011:SF4">
    <property type="entry name" value="SLL1102 PROTEIN"/>
    <property type="match status" value="1"/>
</dbReference>
<evidence type="ECO:0000256" key="8">
    <source>
        <dbReference type="ARBA" id="ARBA00038436"/>
    </source>
</evidence>
<keyword evidence="7 9" id="KW-0472">Membrane</keyword>
<evidence type="ECO:0000256" key="7">
    <source>
        <dbReference type="ARBA" id="ARBA00023136"/>
    </source>
</evidence>
<sequence>MTRALSRIASLIDRVTVPVGRASSLLLPLLMAVIVLNVGLRYGFDLGFVEFEELQWHINAIVVLGCLAYAYRDDAHVRVDVWHARFSTRRKAWIELIGGLVLLLPFVIGVAWFAWGNFAYSYSIGEGSPMPSGLPARYVIKFVLFAGFVLLGLQGIAAILRSLRVLNAPPRVSRQKADT</sequence>
<dbReference type="Pfam" id="PF04290">
    <property type="entry name" value="DctQ"/>
    <property type="match status" value="1"/>
</dbReference>
<feature type="transmembrane region" description="Helical" evidence="9">
    <location>
        <begin position="54"/>
        <end position="71"/>
    </location>
</feature>